<evidence type="ECO:0000313" key="7">
    <source>
        <dbReference type="EMBL" id="RVE75993.1"/>
    </source>
</evidence>
<dbReference type="AlphaFoldDB" id="A0A437DLZ7"/>
<keyword evidence="2" id="KW-0349">Heme</keyword>
<keyword evidence="3" id="KW-0479">Metal-binding</keyword>
<dbReference type="GO" id="GO:0020037">
    <property type="term" value="F:heme binding"/>
    <property type="evidence" value="ECO:0007669"/>
    <property type="project" value="InterPro"/>
</dbReference>
<dbReference type="InterPro" id="IPR050705">
    <property type="entry name" value="Cytochrome_P450_3A"/>
</dbReference>
<dbReference type="InterPro" id="IPR036396">
    <property type="entry name" value="Cyt_P450_sf"/>
</dbReference>
<evidence type="ECO:0000256" key="6">
    <source>
        <dbReference type="ARBA" id="ARBA00023033"/>
    </source>
</evidence>
<dbReference type="PANTHER" id="PTHR24302">
    <property type="entry name" value="CYTOCHROME P450 FAMILY 3"/>
    <property type="match status" value="1"/>
</dbReference>
<dbReference type="Gene3D" id="1.10.630.10">
    <property type="entry name" value="Cytochrome P450"/>
    <property type="match status" value="1"/>
</dbReference>
<evidence type="ECO:0000256" key="2">
    <source>
        <dbReference type="ARBA" id="ARBA00022617"/>
    </source>
</evidence>
<dbReference type="SUPFAM" id="SSF48264">
    <property type="entry name" value="Cytochrome P450"/>
    <property type="match status" value="1"/>
</dbReference>
<protein>
    <recommendedName>
        <fullName evidence="9">Cytochrome P450</fullName>
    </recommendedName>
</protein>
<organism evidence="7 8">
    <name type="scientific">Oryzias javanicus</name>
    <name type="common">Javanese ricefish</name>
    <name type="synonym">Aplocheilus javanicus</name>
    <dbReference type="NCBI Taxonomy" id="123683"/>
    <lineage>
        <taxon>Eukaryota</taxon>
        <taxon>Metazoa</taxon>
        <taxon>Chordata</taxon>
        <taxon>Craniata</taxon>
        <taxon>Vertebrata</taxon>
        <taxon>Euteleostomi</taxon>
        <taxon>Actinopterygii</taxon>
        <taxon>Neopterygii</taxon>
        <taxon>Teleostei</taxon>
        <taxon>Neoteleostei</taxon>
        <taxon>Acanthomorphata</taxon>
        <taxon>Ovalentaria</taxon>
        <taxon>Atherinomorphae</taxon>
        <taxon>Beloniformes</taxon>
        <taxon>Adrianichthyidae</taxon>
        <taxon>Oryziinae</taxon>
        <taxon>Oryzias</taxon>
    </lineage>
</organism>
<evidence type="ECO:0000256" key="5">
    <source>
        <dbReference type="ARBA" id="ARBA00023004"/>
    </source>
</evidence>
<reference evidence="7 8" key="1">
    <citation type="submission" date="2018-11" db="EMBL/GenBank/DDBJ databases">
        <authorList>
            <person name="Lopez-Roques C."/>
            <person name="Donnadieu C."/>
            <person name="Bouchez O."/>
            <person name="Klopp C."/>
            <person name="Cabau C."/>
            <person name="Zahm M."/>
        </authorList>
    </citation>
    <scope>NUCLEOTIDE SEQUENCE [LARGE SCALE GENOMIC DNA]</scope>
    <source>
        <strain evidence="7">RS831</strain>
        <tissue evidence="7">Whole body</tissue>
    </source>
</reference>
<sequence length="109" mass="12562">MEFSFRPSEVTDFFYAALQKIKSNHDNNKQKNQVDFLQLMIDSQKNNQNGQQDKGLSDHEILSQSMIFIFAGYETTSSSLTFLAYNLATNPEVMKKLQKEIDTTFPKNV</sequence>
<evidence type="ECO:0000256" key="4">
    <source>
        <dbReference type="ARBA" id="ARBA00023002"/>
    </source>
</evidence>
<dbReference type="GO" id="GO:0008395">
    <property type="term" value="F:steroid hydroxylase activity"/>
    <property type="evidence" value="ECO:0007669"/>
    <property type="project" value="TreeGrafter"/>
</dbReference>
<dbReference type="OrthoDB" id="1470350at2759"/>
<name>A0A437DLZ7_ORYJA</name>
<accession>A0A437DLZ7</accession>
<keyword evidence="6" id="KW-0503">Monooxygenase</keyword>
<dbReference type="GO" id="GO:0005506">
    <property type="term" value="F:iron ion binding"/>
    <property type="evidence" value="ECO:0007669"/>
    <property type="project" value="InterPro"/>
</dbReference>
<keyword evidence="5" id="KW-0408">Iron</keyword>
<keyword evidence="4" id="KW-0560">Oxidoreductase</keyword>
<evidence type="ECO:0000256" key="1">
    <source>
        <dbReference type="ARBA" id="ARBA00010617"/>
    </source>
</evidence>
<proteinExistence type="inferred from homology"/>
<keyword evidence="8" id="KW-1185">Reference proteome</keyword>
<reference evidence="7 8" key="2">
    <citation type="submission" date="2019-01" db="EMBL/GenBank/DDBJ databases">
        <title>A chromosome length genome reference of the Java medaka (oryzias javanicus).</title>
        <authorList>
            <person name="Herpin A."/>
            <person name="Takehana Y."/>
            <person name="Naruse K."/>
            <person name="Ansai S."/>
            <person name="Kawaguchi M."/>
        </authorList>
    </citation>
    <scope>NUCLEOTIDE SEQUENCE [LARGE SCALE GENOMIC DNA]</scope>
    <source>
        <strain evidence="7">RS831</strain>
        <tissue evidence="7">Whole body</tissue>
    </source>
</reference>
<dbReference type="InterPro" id="IPR001128">
    <property type="entry name" value="Cyt_P450"/>
</dbReference>
<dbReference type="Proteomes" id="UP000283210">
    <property type="component" value="Chromosome 1"/>
</dbReference>
<dbReference type="Pfam" id="PF00067">
    <property type="entry name" value="p450"/>
    <property type="match status" value="1"/>
</dbReference>
<evidence type="ECO:0008006" key="9">
    <source>
        <dbReference type="Google" id="ProtNLM"/>
    </source>
</evidence>
<dbReference type="GO" id="GO:0016705">
    <property type="term" value="F:oxidoreductase activity, acting on paired donors, with incorporation or reduction of molecular oxygen"/>
    <property type="evidence" value="ECO:0007669"/>
    <property type="project" value="InterPro"/>
</dbReference>
<evidence type="ECO:0000313" key="8">
    <source>
        <dbReference type="Proteomes" id="UP000283210"/>
    </source>
</evidence>
<dbReference type="EMBL" id="CM012437">
    <property type="protein sequence ID" value="RVE75993.1"/>
    <property type="molecule type" value="Genomic_DNA"/>
</dbReference>
<gene>
    <name evidence="7" type="ORF">OJAV_G00004330</name>
</gene>
<evidence type="ECO:0000256" key="3">
    <source>
        <dbReference type="ARBA" id="ARBA00022723"/>
    </source>
</evidence>
<dbReference type="PANTHER" id="PTHR24302:SF32">
    <property type="entry name" value="CYTOCHROME P450, FAMILY 3, SUBFAMILY A, POLYPEPTIDE 65"/>
    <property type="match status" value="1"/>
</dbReference>
<comment type="similarity">
    <text evidence="1">Belongs to the cytochrome P450 family.</text>
</comment>